<sequence>EDHIYFQSIAKNDKHYLHSPSTPSNSEKDEEIRSRDEKNKSTMKSYSDKRNCAKPNNITLAVKNSMITARNKLRTTTPIWRHMINNRSIDSVPTSVETVSLFVRISATLRCVAYVKDETLHIMNQLEDIFQRSKEYENAKKVNDEADALVDQVEYETSSAPNIFSGVEAAKARLVRKYGGSRRQVQSHLDELKKLRPLEENNPKELEKFADILERAVITLKENGRESDLESGTLRTIILGKIPERLLAQYYRWVKENHYKDSLEKLKDWVAEEAEYQMQASEIKNGINSDGERRKERRYRSFFSKQSGKKEYDPCSACAGSHPIWKCDSFRSQAIDEKWKIARRVGLCYRCLGKDHLGSSCTRSRQCNINGCKETHHRLLHGQRRVNTKDPNQDSNVAEKPPMKQMDPEKKNLQEQALGTEGDGNTQATTMKTSTDHDSRKIALRTIPIAQMNVTRKVHVNCLLDEGSDTTYINEDVIEELGLTGVKEKIEVKVANDQTISFMSNTFTIGLESMDGRVDTEIVAKTSGKICGGMKAVNWLIIKQNWNHLKKIPFPKLAKGNQIDVLLGADHYELMYSMKEIVGNKDEPIARLCPLGWTAVGKIEQRSNVGHHHIGFSHTFRIHIEEATTNDRITNDARREVSMGKAPYEGKSLNTKALPGPKLQNSVETAKEIRRQLSEMGDKAGFHVCKWVSN</sequence>
<dbReference type="PANTHER" id="PTHR47331">
    <property type="entry name" value="PHD-TYPE DOMAIN-CONTAINING PROTEIN"/>
    <property type="match status" value="1"/>
</dbReference>
<gene>
    <name evidence="2" type="ORF">PACLA_8A071212</name>
</gene>
<accession>A0A6S7KDQ2</accession>
<feature type="region of interest" description="Disordered" evidence="1">
    <location>
        <begin position="380"/>
        <end position="438"/>
    </location>
</feature>
<evidence type="ECO:0000313" key="3">
    <source>
        <dbReference type="Proteomes" id="UP001152795"/>
    </source>
</evidence>
<proteinExistence type="predicted"/>
<dbReference type="AlphaFoldDB" id="A0A6S7KDQ2"/>
<dbReference type="InterPro" id="IPR005312">
    <property type="entry name" value="DUF1759"/>
</dbReference>
<comment type="caution">
    <text evidence="2">The sequence shown here is derived from an EMBL/GenBank/DDBJ whole genome shotgun (WGS) entry which is preliminary data.</text>
</comment>
<dbReference type="Proteomes" id="UP001152795">
    <property type="component" value="Unassembled WGS sequence"/>
</dbReference>
<dbReference type="Pfam" id="PF03564">
    <property type="entry name" value="DUF1759"/>
    <property type="match status" value="1"/>
</dbReference>
<feature type="non-terminal residue" evidence="2">
    <location>
        <position position="694"/>
    </location>
</feature>
<reference evidence="2" key="1">
    <citation type="submission" date="2020-04" db="EMBL/GenBank/DDBJ databases">
        <authorList>
            <person name="Alioto T."/>
            <person name="Alioto T."/>
            <person name="Gomez Garrido J."/>
        </authorList>
    </citation>
    <scope>NUCLEOTIDE SEQUENCE</scope>
    <source>
        <strain evidence="2">A484AB</strain>
    </source>
</reference>
<keyword evidence="3" id="KW-1185">Reference proteome</keyword>
<feature type="non-terminal residue" evidence="2">
    <location>
        <position position="1"/>
    </location>
</feature>
<dbReference type="OrthoDB" id="5989733at2759"/>
<dbReference type="EMBL" id="CACRXK020013733">
    <property type="protein sequence ID" value="CAB4025652.1"/>
    <property type="molecule type" value="Genomic_DNA"/>
</dbReference>
<evidence type="ECO:0000256" key="1">
    <source>
        <dbReference type="SAM" id="MobiDB-lite"/>
    </source>
</evidence>
<feature type="compositionally biased region" description="Polar residues" evidence="1">
    <location>
        <begin position="423"/>
        <end position="433"/>
    </location>
</feature>
<feature type="compositionally biased region" description="Basic and acidic residues" evidence="1">
    <location>
        <begin position="26"/>
        <end position="50"/>
    </location>
</feature>
<protein>
    <submittedName>
        <fullName evidence="2">Uncharacterized protein</fullName>
    </submittedName>
</protein>
<feature type="region of interest" description="Disordered" evidence="1">
    <location>
        <begin position="14"/>
        <end position="50"/>
    </location>
</feature>
<organism evidence="2 3">
    <name type="scientific">Paramuricea clavata</name>
    <name type="common">Red gorgonian</name>
    <name type="synonym">Violescent sea-whip</name>
    <dbReference type="NCBI Taxonomy" id="317549"/>
    <lineage>
        <taxon>Eukaryota</taxon>
        <taxon>Metazoa</taxon>
        <taxon>Cnidaria</taxon>
        <taxon>Anthozoa</taxon>
        <taxon>Octocorallia</taxon>
        <taxon>Malacalcyonacea</taxon>
        <taxon>Plexauridae</taxon>
        <taxon>Paramuricea</taxon>
    </lineage>
</organism>
<dbReference type="PANTHER" id="PTHR47331:SF5">
    <property type="entry name" value="RIBONUCLEASE H"/>
    <property type="match status" value="1"/>
</dbReference>
<evidence type="ECO:0000313" key="2">
    <source>
        <dbReference type="EMBL" id="CAB4025652.1"/>
    </source>
</evidence>
<name>A0A6S7KDQ2_PARCT</name>